<comment type="caution">
    <text evidence="1">The sequence shown here is derived from an EMBL/GenBank/DDBJ whole genome shotgun (WGS) entry which is preliminary data.</text>
</comment>
<feature type="non-terminal residue" evidence="1">
    <location>
        <position position="1"/>
    </location>
</feature>
<evidence type="ECO:0000313" key="1">
    <source>
        <dbReference type="EMBL" id="GAG90970.1"/>
    </source>
</evidence>
<reference evidence="1" key="1">
    <citation type="journal article" date="2014" name="Front. Microbiol.">
        <title>High frequency of phylogenetically diverse reductive dehalogenase-homologous genes in deep subseafloor sedimentary metagenomes.</title>
        <authorList>
            <person name="Kawai M."/>
            <person name="Futagami T."/>
            <person name="Toyoda A."/>
            <person name="Takaki Y."/>
            <person name="Nishi S."/>
            <person name="Hori S."/>
            <person name="Arai W."/>
            <person name="Tsubouchi T."/>
            <person name="Morono Y."/>
            <person name="Uchiyama I."/>
            <person name="Ito T."/>
            <person name="Fujiyama A."/>
            <person name="Inagaki F."/>
            <person name="Takami H."/>
        </authorList>
    </citation>
    <scope>NUCLEOTIDE SEQUENCE</scope>
    <source>
        <strain evidence="1">Expedition CK06-06</strain>
    </source>
</reference>
<proteinExistence type="predicted"/>
<gene>
    <name evidence="1" type="ORF">S01H4_46340</name>
</gene>
<organism evidence="1">
    <name type="scientific">marine sediment metagenome</name>
    <dbReference type="NCBI Taxonomy" id="412755"/>
    <lineage>
        <taxon>unclassified sequences</taxon>
        <taxon>metagenomes</taxon>
        <taxon>ecological metagenomes</taxon>
    </lineage>
</organism>
<sequence>DAEWMGIGWYCSGDGSEEHHDKTDWVPCPDDSSAGAKYFKRYSDFKEYKQNLKLAAKLVKGYLFVNGFNKKKKSNRRKRKR</sequence>
<dbReference type="EMBL" id="BART01025886">
    <property type="protein sequence ID" value="GAG90970.1"/>
    <property type="molecule type" value="Genomic_DNA"/>
</dbReference>
<protein>
    <submittedName>
        <fullName evidence="1">Uncharacterized protein</fullName>
    </submittedName>
</protein>
<dbReference type="AlphaFoldDB" id="X1B7C0"/>
<name>X1B7C0_9ZZZZ</name>
<accession>X1B7C0</accession>